<dbReference type="HOGENOM" id="CLU_3171767_0_0_10"/>
<sequence length="47" mass="5515">MSIDNLCFMSDKSTQKNPNKYKSLPLLSYFSVPLQLIYIIMCNFHNN</sequence>
<evidence type="ECO:0000313" key="2">
    <source>
        <dbReference type="Proteomes" id="UP000004407"/>
    </source>
</evidence>
<comment type="caution">
    <text evidence="1">The sequence shown here is derived from an EMBL/GenBank/DDBJ whole genome shotgun (WGS) entry which is preliminary data.</text>
</comment>
<proteinExistence type="predicted"/>
<reference evidence="1 2" key="1">
    <citation type="submission" date="2011-08" db="EMBL/GenBank/DDBJ databases">
        <authorList>
            <person name="Weinstock G."/>
            <person name="Sodergren E."/>
            <person name="Clifton S."/>
            <person name="Fulton L."/>
            <person name="Fulton B."/>
            <person name="Courtney L."/>
            <person name="Fronick C."/>
            <person name="Harrison M."/>
            <person name="Strong C."/>
            <person name="Farmer C."/>
            <person name="Delahaunty K."/>
            <person name="Markovic C."/>
            <person name="Hall O."/>
            <person name="Minx P."/>
            <person name="Tomlinson C."/>
            <person name="Mitreva M."/>
            <person name="Hou S."/>
            <person name="Chen J."/>
            <person name="Wollam A."/>
            <person name="Pepin K.H."/>
            <person name="Johnson M."/>
            <person name="Bhonagiri V."/>
            <person name="Zhang X."/>
            <person name="Suruliraj S."/>
            <person name="Warren W."/>
            <person name="Chinwalla A."/>
            <person name="Mardis E.R."/>
            <person name="Wilson R.K."/>
        </authorList>
    </citation>
    <scope>NUCLEOTIDE SEQUENCE [LARGE SCALE GENOMIC DNA]</scope>
    <source>
        <strain evidence="1 2">DSM 18206</strain>
    </source>
</reference>
<name>G6AYZ9_9BACT</name>
<dbReference type="Proteomes" id="UP000004407">
    <property type="component" value="Unassembled WGS sequence"/>
</dbReference>
<dbReference type="EMBL" id="AFZZ01000164">
    <property type="protein sequence ID" value="EHJ38808.1"/>
    <property type="molecule type" value="Genomic_DNA"/>
</dbReference>
<gene>
    <name evidence="1" type="ORF">HMPREF0673_01862</name>
</gene>
<accession>G6AYZ9</accession>
<evidence type="ECO:0000313" key="1">
    <source>
        <dbReference type="EMBL" id="EHJ38808.1"/>
    </source>
</evidence>
<protein>
    <submittedName>
        <fullName evidence="1">Uncharacterized protein</fullName>
    </submittedName>
</protein>
<dbReference type="AlphaFoldDB" id="G6AYZ9"/>
<organism evidence="1 2">
    <name type="scientific">Leyella stercorea DSM 18206</name>
    <dbReference type="NCBI Taxonomy" id="1002367"/>
    <lineage>
        <taxon>Bacteria</taxon>
        <taxon>Pseudomonadati</taxon>
        <taxon>Bacteroidota</taxon>
        <taxon>Bacteroidia</taxon>
        <taxon>Bacteroidales</taxon>
        <taxon>Prevotellaceae</taxon>
        <taxon>Leyella</taxon>
    </lineage>
</organism>